<reference evidence="1" key="1">
    <citation type="journal article" date="2014" name="Front. Microbiol.">
        <title>High frequency of phylogenetically diverse reductive dehalogenase-homologous genes in deep subseafloor sedimentary metagenomes.</title>
        <authorList>
            <person name="Kawai M."/>
            <person name="Futagami T."/>
            <person name="Toyoda A."/>
            <person name="Takaki Y."/>
            <person name="Nishi S."/>
            <person name="Hori S."/>
            <person name="Arai W."/>
            <person name="Tsubouchi T."/>
            <person name="Morono Y."/>
            <person name="Uchiyama I."/>
            <person name="Ito T."/>
            <person name="Fujiyama A."/>
            <person name="Inagaki F."/>
            <person name="Takami H."/>
        </authorList>
    </citation>
    <scope>NUCLEOTIDE SEQUENCE</scope>
    <source>
        <strain evidence="1">Expedition CK06-06</strain>
    </source>
</reference>
<sequence length="94" mass="10890">MSFVKQFIFILILTAPALGTVQVRSLGFTPSQDATRDYWPTEDWNHSLPEEQGMDSSKLEDMMDYIEHDDINIHSVVIVRNGYIVHEEYPSPIY</sequence>
<proteinExistence type="predicted"/>
<accession>X1T008</accession>
<dbReference type="Gene3D" id="3.40.710.10">
    <property type="entry name" value="DD-peptidase/beta-lactamase superfamily"/>
    <property type="match status" value="1"/>
</dbReference>
<evidence type="ECO:0000313" key="1">
    <source>
        <dbReference type="EMBL" id="GAI73409.1"/>
    </source>
</evidence>
<evidence type="ECO:0008006" key="2">
    <source>
        <dbReference type="Google" id="ProtNLM"/>
    </source>
</evidence>
<comment type="caution">
    <text evidence="1">The sequence shown here is derived from an EMBL/GenBank/DDBJ whole genome shotgun (WGS) entry which is preliminary data.</text>
</comment>
<organism evidence="1">
    <name type="scientific">marine sediment metagenome</name>
    <dbReference type="NCBI Taxonomy" id="412755"/>
    <lineage>
        <taxon>unclassified sequences</taxon>
        <taxon>metagenomes</taxon>
        <taxon>ecological metagenomes</taxon>
    </lineage>
</organism>
<protein>
    <recommendedName>
        <fullName evidence="2">Beta-lactamase-related domain-containing protein</fullName>
    </recommendedName>
</protein>
<dbReference type="InterPro" id="IPR012338">
    <property type="entry name" value="Beta-lactam/transpept-like"/>
</dbReference>
<dbReference type="AlphaFoldDB" id="X1T008"/>
<gene>
    <name evidence="1" type="ORF">S12H4_22039</name>
</gene>
<dbReference type="EMBL" id="BARW01011427">
    <property type="protein sequence ID" value="GAI73409.1"/>
    <property type="molecule type" value="Genomic_DNA"/>
</dbReference>
<name>X1T008_9ZZZZ</name>